<dbReference type="EMBL" id="JAULSR010000003">
    <property type="protein sequence ID" value="KAK0625043.1"/>
    <property type="molecule type" value="Genomic_DNA"/>
</dbReference>
<accession>A0AA40C5I4</accession>
<gene>
    <name evidence="1" type="ORF">B0T17DRAFT_508063</name>
</gene>
<dbReference type="AlphaFoldDB" id="A0AA40C5I4"/>
<sequence length="174" mass="19557">MHNRPVLKGPPMCPPCSWQTTAKTGWTTRNITGAFAAGLGTLLMNRLVGLLDCFCWLLGPFGVEHQQRATRYSYREGPNTGTGAFAFLIEHSAMQLCKSLMRCAVASSQMEREMERDSEPGSSCPLITLAQARADRRQTETRKARQQQQQQQHHLKVKVCVWVKNAEGATWHEI</sequence>
<evidence type="ECO:0000313" key="2">
    <source>
        <dbReference type="Proteomes" id="UP001174934"/>
    </source>
</evidence>
<organism evidence="1 2">
    <name type="scientific">Bombardia bombarda</name>
    <dbReference type="NCBI Taxonomy" id="252184"/>
    <lineage>
        <taxon>Eukaryota</taxon>
        <taxon>Fungi</taxon>
        <taxon>Dikarya</taxon>
        <taxon>Ascomycota</taxon>
        <taxon>Pezizomycotina</taxon>
        <taxon>Sordariomycetes</taxon>
        <taxon>Sordariomycetidae</taxon>
        <taxon>Sordariales</taxon>
        <taxon>Lasiosphaeriaceae</taxon>
        <taxon>Bombardia</taxon>
    </lineage>
</organism>
<comment type="caution">
    <text evidence="1">The sequence shown here is derived from an EMBL/GenBank/DDBJ whole genome shotgun (WGS) entry which is preliminary data.</text>
</comment>
<keyword evidence="2" id="KW-1185">Reference proteome</keyword>
<name>A0AA40C5I4_9PEZI</name>
<protein>
    <submittedName>
        <fullName evidence="1">Uncharacterized protein</fullName>
    </submittedName>
</protein>
<reference evidence="1" key="1">
    <citation type="submission" date="2023-06" db="EMBL/GenBank/DDBJ databases">
        <title>Genome-scale phylogeny and comparative genomics of the fungal order Sordariales.</title>
        <authorList>
            <consortium name="Lawrence Berkeley National Laboratory"/>
            <person name="Hensen N."/>
            <person name="Bonometti L."/>
            <person name="Westerberg I."/>
            <person name="Brannstrom I.O."/>
            <person name="Guillou S."/>
            <person name="Cros-Aarteil S."/>
            <person name="Calhoun S."/>
            <person name="Haridas S."/>
            <person name="Kuo A."/>
            <person name="Mondo S."/>
            <person name="Pangilinan J."/>
            <person name="Riley R."/>
            <person name="LaButti K."/>
            <person name="Andreopoulos B."/>
            <person name="Lipzen A."/>
            <person name="Chen C."/>
            <person name="Yanf M."/>
            <person name="Daum C."/>
            <person name="Ng V."/>
            <person name="Clum A."/>
            <person name="Steindorff A."/>
            <person name="Ohm R."/>
            <person name="Martin F."/>
            <person name="Silar P."/>
            <person name="Natvig D."/>
            <person name="Lalanne C."/>
            <person name="Gautier V."/>
            <person name="Ament-velasquez S.L."/>
            <person name="Kruys A."/>
            <person name="Hutchinson M.I."/>
            <person name="Powell A.J."/>
            <person name="Barry K."/>
            <person name="Miller A.N."/>
            <person name="Grigoriev I.V."/>
            <person name="Debuchy R."/>
            <person name="Gladieux P."/>
            <person name="Thoren M.H."/>
            <person name="Johannesson H."/>
        </authorList>
    </citation>
    <scope>NUCLEOTIDE SEQUENCE</scope>
    <source>
        <strain evidence="1">SMH3391-2</strain>
    </source>
</reference>
<dbReference type="Proteomes" id="UP001174934">
    <property type="component" value="Unassembled WGS sequence"/>
</dbReference>
<proteinExistence type="predicted"/>
<evidence type="ECO:0000313" key="1">
    <source>
        <dbReference type="EMBL" id="KAK0625043.1"/>
    </source>
</evidence>